<dbReference type="AlphaFoldDB" id="A0A2V2YQ46"/>
<evidence type="ECO:0000256" key="1">
    <source>
        <dbReference type="ARBA" id="ARBA00022485"/>
    </source>
</evidence>
<dbReference type="Proteomes" id="UP000246635">
    <property type="component" value="Unassembled WGS sequence"/>
</dbReference>
<evidence type="ECO:0000256" key="5">
    <source>
        <dbReference type="ARBA" id="ARBA00023014"/>
    </source>
</evidence>
<protein>
    <submittedName>
        <fullName evidence="7">FAD dependent oxidoreductase</fullName>
    </submittedName>
</protein>
<reference evidence="7 8" key="1">
    <citation type="submission" date="2018-05" db="EMBL/GenBank/DDBJ databases">
        <title>Genomic Encyclopedia of Type Strains, Phase III (KMG-III): the genomes of soil and plant-associated and newly described type strains.</title>
        <authorList>
            <person name="Whitman W."/>
        </authorList>
    </citation>
    <scope>NUCLEOTIDE SEQUENCE [LARGE SCALE GENOMIC DNA]</scope>
    <source>
        <strain evidence="7 8">CECT 5696</strain>
    </source>
</reference>
<keyword evidence="6" id="KW-0732">Signal</keyword>
<keyword evidence="5" id="KW-0411">Iron-sulfur</keyword>
<accession>A0A2V2YQ46</accession>
<dbReference type="PANTHER" id="PTHR43498:SF1">
    <property type="entry name" value="COB--COM HETERODISULFIDE REDUCTASE IRON-SULFUR SUBUNIT A"/>
    <property type="match status" value="1"/>
</dbReference>
<evidence type="ECO:0000256" key="6">
    <source>
        <dbReference type="SAM" id="SignalP"/>
    </source>
</evidence>
<evidence type="ECO:0000313" key="7">
    <source>
        <dbReference type="EMBL" id="PWV98662.1"/>
    </source>
</evidence>
<sequence>MKKSKSAHQLRPLVCFLLAFALLLSSSSVTNAPESEAAAATSTSCTSPCQHYDVVVIGSEIEGVLLAQAAHKLGKSVLILDPRAKPGGQLIQGQMLVLDEPHDASKKSLVQGEMKRLFDGYNNKSIRTVEEFTKYYNGLIQSIPLRSSITIQSVQTTASGTNSRTIQSITYKASDGKPYTVSATYWVENTDFAALTSKLDLKRIPGTESLFKGGGPEPEYMAATYMLKVKNVDWNELHAATLRDYPLTNLAKKYGPGTYVDWNFGTGFSNLTANYKPKDSQLKLRGLNTTYQRNGKVIINALLIYDVNPSDAKSVSSAVNKAKNEAPYILQFLQKNIPGYSKAQLDTLPDYLYIREYDRYESEYVLKRDDLLSKRMFWDNVSIGGYPIDVQGTRRFPSGQGLGNTDRYGLPLRSFEIKGVDNLLTAGKNAGAEAAAYGSVRIQPNTGLAAQVIGIMIGREKKPLRSLNADDFKRIHQYLKKDYKIQVQS</sequence>
<evidence type="ECO:0000256" key="3">
    <source>
        <dbReference type="ARBA" id="ARBA00023002"/>
    </source>
</evidence>
<keyword evidence="2" id="KW-0479">Metal-binding</keyword>
<organism evidence="7 8">
    <name type="scientific">Paenibacillus cellulosilyticus</name>
    <dbReference type="NCBI Taxonomy" id="375489"/>
    <lineage>
        <taxon>Bacteria</taxon>
        <taxon>Bacillati</taxon>
        <taxon>Bacillota</taxon>
        <taxon>Bacilli</taxon>
        <taxon>Bacillales</taxon>
        <taxon>Paenibacillaceae</taxon>
        <taxon>Paenibacillus</taxon>
    </lineage>
</organism>
<keyword evidence="8" id="KW-1185">Reference proteome</keyword>
<proteinExistence type="predicted"/>
<keyword evidence="4" id="KW-0408">Iron</keyword>
<dbReference type="OrthoDB" id="9777740at2"/>
<keyword evidence="3" id="KW-0560">Oxidoreductase</keyword>
<evidence type="ECO:0000256" key="4">
    <source>
        <dbReference type="ARBA" id="ARBA00023004"/>
    </source>
</evidence>
<dbReference type="Pfam" id="PF12831">
    <property type="entry name" value="FAD_oxidored"/>
    <property type="match status" value="1"/>
</dbReference>
<dbReference type="EMBL" id="QGTQ01000016">
    <property type="protein sequence ID" value="PWV98662.1"/>
    <property type="molecule type" value="Genomic_DNA"/>
</dbReference>
<dbReference type="GO" id="GO:0051539">
    <property type="term" value="F:4 iron, 4 sulfur cluster binding"/>
    <property type="evidence" value="ECO:0007669"/>
    <property type="project" value="UniProtKB-KW"/>
</dbReference>
<dbReference type="RefSeq" id="WP_110045452.1">
    <property type="nucleotide sequence ID" value="NZ_CP054612.1"/>
</dbReference>
<feature type="signal peptide" evidence="6">
    <location>
        <begin position="1"/>
        <end position="31"/>
    </location>
</feature>
<dbReference type="PANTHER" id="PTHR43498">
    <property type="entry name" value="FERREDOXIN:COB-COM HETERODISULFIDE REDUCTASE SUBUNIT A"/>
    <property type="match status" value="1"/>
</dbReference>
<gene>
    <name evidence="7" type="ORF">DFQ01_11661</name>
</gene>
<dbReference type="InterPro" id="IPR039650">
    <property type="entry name" value="HdrA-like"/>
</dbReference>
<feature type="chain" id="PRO_5039274082" evidence="6">
    <location>
        <begin position="32"/>
        <end position="489"/>
    </location>
</feature>
<dbReference type="Gene3D" id="3.40.50.720">
    <property type="entry name" value="NAD(P)-binding Rossmann-like Domain"/>
    <property type="match status" value="1"/>
</dbReference>
<evidence type="ECO:0000313" key="8">
    <source>
        <dbReference type="Proteomes" id="UP000246635"/>
    </source>
</evidence>
<dbReference type="GO" id="GO:0016491">
    <property type="term" value="F:oxidoreductase activity"/>
    <property type="evidence" value="ECO:0007669"/>
    <property type="project" value="UniProtKB-KW"/>
</dbReference>
<evidence type="ECO:0000256" key="2">
    <source>
        <dbReference type="ARBA" id="ARBA00022723"/>
    </source>
</evidence>
<dbReference type="GO" id="GO:0046872">
    <property type="term" value="F:metal ion binding"/>
    <property type="evidence" value="ECO:0007669"/>
    <property type="project" value="UniProtKB-KW"/>
</dbReference>
<keyword evidence="1" id="KW-0004">4Fe-4S</keyword>
<comment type="caution">
    <text evidence="7">The sequence shown here is derived from an EMBL/GenBank/DDBJ whole genome shotgun (WGS) entry which is preliminary data.</text>
</comment>
<name>A0A2V2YQ46_9BACL</name>
<dbReference type="SUPFAM" id="SSF51905">
    <property type="entry name" value="FAD/NAD(P)-binding domain"/>
    <property type="match status" value="1"/>
</dbReference>
<dbReference type="InterPro" id="IPR036188">
    <property type="entry name" value="FAD/NAD-bd_sf"/>
</dbReference>